<feature type="domain" description="HTH lysR-type" evidence="6">
    <location>
        <begin position="4"/>
        <end position="61"/>
    </location>
</feature>
<dbReference type="PANTHER" id="PTHR30346">
    <property type="entry name" value="TRANSCRIPTIONAL DUAL REGULATOR HCAR-RELATED"/>
    <property type="match status" value="1"/>
</dbReference>
<protein>
    <submittedName>
        <fullName evidence="7">Hydrogen peroxide-inducible genes activator</fullName>
    </submittedName>
</protein>
<comment type="caution">
    <text evidence="7">The sequence shown here is derived from an EMBL/GenBank/DDBJ whole genome shotgun (WGS) entry which is preliminary data.</text>
</comment>
<dbReference type="EMBL" id="JBHUIR010000014">
    <property type="protein sequence ID" value="MFD2258772.1"/>
    <property type="molecule type" value="Genomic_DNA"/>
</dbReference>
<dbReference type="CDD" id="cd08411">
    <property type="entry name" value="PBP2_OxyR"/>
    <property type="match status" value="1"/>
</dbReference>
<organism evidence="7 8">
    <name type="scientific">Chelativorans composti</name>
    <dbReference type="NCBI Taxonomy" id="768533"/>
    <lineage>
        <taxon>Bacteria</taxon>
        <taxon>Pseudomonadati</taxon>
        <taxon>Pseudomonadota</taxon>
        <taxon>Alphaproteobacteria</taxon>
        <taxon>Hyphomicrobiales</taxon>
        <taxon>Phyllobacteriaceae</taxon>
        <taxon>Chelativorans</taxon>
    </lineage>
</organism>
<name>A0ABW5DCD8_9HYPH</name>
<comment type="similarity">
    <text evidence="1">Belongs to the LysR transcriptional regulatory family.</text>
</comment>
<evidence type="ECO:0000256" key="2">
    <source>
        <dbReference type="ARBA" id="ARBA00023015"/>
    </source>
</evidence>
<keyword evidence="5" id="KW-0804">Transcription</keyword>
<keyword evidence="4" id="KW-0010">Activator</keyword>
<dbReference type="InterPro" id="IPR036390">
    <property type="entry name" value="WH_DNA-bd_sf"/>
</dbReference>
<accession>A0ABW5DCD8</accession>
<dbReference type="Gene3D" id="1.10.10.10">
    <property type="entry name" value="Winged helix-like DNA-binding domain superfamily/Winged helix DNA-binding domain"/>
    <property type="match status" value="1"/>
</dbReference>
<dbReference type="InterPro" id="IPR000847">
    <property type="entry name" value="LysR_HTH_N"/>
</dbReference>
<evidence type="ECO:0000259" key="6">
    <source>
        <dbReference type="PROSITE" id="PS50931"/>
    </source>
</evidence>
<dbReference type="SUPFAM" id="SSF53850">
    <property type="entry name" value="Periplasmic binding protein-like II"/>
    <property type="match status" value="1"/>
</dbReference>
<dbReference type="Pfam" id="PF00126">
    <property type="entry name" value="HTH_1"/>
    <property type="match status" value="1"/>
</dbReference>
<keyword evidence="2" id="KW-0805">Transcription regulation</keyword>
<dbReference type="InterPro" id="IPR036388">
    <property type="entry name" value="WH-like_DNA-bd_sf"/>
</dbReference>
<dbReference type="PRINTS" id="PR00039">
    <property type="entry name" value="HTHLYSR"/>
</dbReference>
<dbReference type="PROSITE" id="PS50931">
    <property type="entry name" value="HTH_LYSR"/>
    <property type="match status" value="1"/>
</dbReference>
<keyword evidence="3" id="KW-0238">DNA-binding</keyword>
<evidence type="ECO:0000313" key="7">
    <source>
        <dbReference type="EMBL" id="MFD2258772.1"/>
    </source>
</evidence>
<dbReference type="Proteomes" id="UP001597373">
    <property type="component" value="Unassembled WGS sequence"/>
</dbReference>
<dbReference type="Pfam" id="PF03466">
    <property type="entry name" value="LysR_substrate"/>
    <property type="match status" value="1"/>
</dbReference>
<evidence type="ECO:0000256" key="1">
    <source>
        <dbReference type="ARBA" id="ARBA00009437"/>
    </source>
</evidence>
<sequence length="308" mass="34043">MMRVSLRQLAYFEHLAEVLHFGRAAQLAGVTQPALSAQIAELEGQLGVRLFERGRGAIRLTAEAIELRPRIQRILAEVEDLEHAARRGRDILQGRFGLGVIPTVAPYLLPHLLPRLKESHPGLQLELREAITDTLLEELRNGHLDAIIAAEPLERSDVDQLALFRDPFLLAVSREEVARIAPPVAHESMSLERLMLLEEGHCMRAQALAICSKVQPVAMQSFGATSLATLLQMVSHGLGVTLIPEIARNSAEQLPGISILPFAQPVPYRDICLAWRKTNPRHKDFEALAESVRKAHRTLVASLSSALP</sequence>
<dbReference type="InterPro" id="IPR005119">
    <property type="entry name" value="LysR_subst-bd"/>
</dbReference>
<evidence type="ECO:0000256" key="5">
    <source>
        <dbReference type="ARBA" id="ARBA00023163"/>
    </source>
</evidence>
<evidence type="ECO:0000313" key="8">
    <source>
        <dbReference type="Proteomes" id="UP001597373"/>
    </source>
</evidence>
<dbReference type="Gene3D" id="3.40.190.10">
    <property type="entry name" value="Periplasmic binding protein-like II"/>
    <property type="match status" value="2"/>
</dbReference>
<evidence type="ECO:0000256" key="4">
    <source>
        <dbReference type="ARBA" id="ARBA00023159"/>
    </source>
</evidence>
<dbReference type="SUPFAM" id="SSF46785">
    <property type="entry name" value="Winged helix' DNA-binding domain"/>
    <property type="match status" value="1"/>
</dbReference>
<gene>
    <name evidence="7" type="ORF">ACFSMZ_03215</name>
</gene>
<evidence type="ECO:0000256" key="3">
    <source>
        <dbReference type="ARBA" id="ARBA00023125"/>
    </source>
</evidence>
<dbReference type="PANTHER" id="PTHR30346:SF26">
    <property type="entry name" value="HYDROGEN PEROXIDE-INDUCIBLE GENES ACTIVATOR"/>
    <property type="match status" value="1"/>
</dbReference>
<proteinExistence type="inferred from homology"/>
<reference evidence="8" key="1">
    <citation type="journal article" date="2019" name="Int. J. Syst. Evol. Microbiol.">
        <title>The Global Catalogue of Microorganisms (GCM) 10K type strain sequencing project: providing services to taxonomists for standard genome sequencing and annotation.</title>
        <authorList>
            <consortium name="The Broad Institute Genomics Platform"/>
            <consortium name="The Broad Institute Genome Sequencing Center for Infectious Disease"/>
            <person name="Wu L."/>
            <person name="Ma J."/>
        </authorList>
    </citation>
    <scope>NUCLEOTIDE SEQUENCE [LARGE SCALE GENOMIC DNA]</scope>
    <source>
        <strain evidence="8">KCTC 23707</strain>
    </source>
</reference>
<keyword evidence="8" id="KW-1185">Reference proteome</keyword>
<dbReference type="RefSeq" id="WP_345098338.1">
    <property type="nucleotide sequence ID" value="NZ_BAABGS010000013.1"/>
</dbReference>